<dbReference type="EMBL" id="EAAA01002424">
    <property type="status" value="NOT_ANNOTATED_CDS"/>
    <property type="molecule type" value="Genomic_DNA"/>
</dbReference>
<sequence>MIRKWPRREEWRNRNVSASMT</sequence>
<reference evidence="1" key="2">
    <citation type="journal article" date="2008" name="Genome Biol.">
        <title>Improved genome assembly and evidence-based global gene model set for the chordate Ciona intestinalis: new insight into intron and operon populations.</title>
        <authorList>
            <person name="Satou Y."/>
            <person name="Mineta K."/>
            <person name="Ogasawara M."/>
            <person name="Sasakura Y."/>
            <person name="Shoguchi E."/>
            <person name="Ueno K."/>
            <person name="Yamada L."/>
            <person name="Matsumoto J."/>
            <person name="Wasserscheid J."/>
            <person name="Dewar K."/>
            <person name="Wiley G.B."/>
            <person name="Macmil S.L."/>
            <person name="Roe B.A."/>
            <person name="Zeller R.W."/>
            <person name="Hastings K.E."/>
            <person name="Lemaire P."/>
            <person name="Lindquist E."/>
            <person name="Endo T."/>
            <person name="Hotta K."/>
            <person name="Inaba K."/>
        </authorList>
    </citation>
    <scope>NUCLEOTIDE SEQUENCE [LARGE SCALE GENOMIC DNA]</scope>
    <source>
        <strain evidence="1">wild type</strain>
    </source>
</reference>
<proteinExistence type="predicted"/>
<dbReference type="Proteomes" id="UP000008144">
    <property type="component" value="Chromosome 7"/>
</dbReference>
<reference evidence="1" key="3">
    <citation type="submission" date="2025-08" db="UniProtKB">
        <authorList>
            <consortium name="Ensembl"/>
        </authorList>
    </citation>
    <scope>IDENTIFICATION</scope>
</reference>
<reference evidence="1" key="4">
    <citation type="submission" date="2025-09" db="UniProtKB">
        <authorList>
            <consortium name="Ensembl"/>
        </authorList>
    </citation>
    <scope>IDENTIFICATION</scope>
</reference>
<reference evidence="2" key="1">
    <citation type="journal article" date="2002" name="Science">
        <title>The draft genome of Ciona intestinalis: insights into chordate and vertebrate origins.</title>
        <authorList>
            <person name="Dehal P."/>
            <person name="Satou Y."/>
            <person name="Campbell R.K."/>
            <person name="Chapman J."/>
            <person name="Degnan B."/>
            <person name="De Tomaso A."/>
            <person name="Davidson B."/>
            <person name="Di Gregorio A."/>
            <person name="Gelpke M."/>
            <person name="Goodstein D.M."/>
            <person name="Harafuji N."/>
            <person name="Hastings K.E."/>
            <person name="Ho I."/>
            <person name="Hotta K."/>
            <person name="Huang W."/>
            <person name="Kawashima T."/>
            <person name="Lemaire P."/>
            <person name="Martinez D."/>
            <person name="Meinertzhagen I.A."/>
            <person name="Necula S."/>
            <person name="Nonaka M."/>
            <person name="Putnam N."/>
            <person name="Rash S."/>
            <person name="Saiga H."/>
            <person name="Satake M."/>
            <person name="Terry A."/>
            <person name="Yamada L."/>
            <person name="Wang H.G."/>
            <person name="Awazu S."/>
            <person name="Azumi K."/>
            <person name="Boore J."/>
            <person name="Branno M."/>
            <person name="Chin-Bow S."/>
            <person name="DeSantis R."/>
            <person name="Doyle S."/>
            <person name="Francino P."/>
            <person name="Keys D.N."/>
            <person name="Haga S."/>
            <person name="Hayashi H."/>
            <person name="Hino K."/>
            <person name="Imai K.S."/>
            <person name="Inaba K."/>
            <person name="Kano S."/>
            <person name="Kobayashi K."/>
            <person name="Kobayashi M."/>
            <person name="Lee B.I."/>
            <person name="Makabe K.W."/>
            <person name="Manohar C."/>
            <person name="Matassi G."/>
            <person name="Medina M."/>
            <person name="Mochizuki Y."/>
            <person name="Mount S."/>
            <person name="Morishita T."/>
            <person name="Miura S."/>
            <person name="Nakayama A."/>
            <person name="Nishizaka S."/>
            <person name="Nomoto H."/>
            <person name="Ohta F."/>
            <person name="Oishi K."/>
            <person name="Rigoutsos I."/>
            <person name="Sano M."/>
            <person name="Sasaki A."/>
            <person name="Sasakura Y."/>
            <person name="Shoguchi E."/>
            <person name="Shin-i T."/>
            <person name="Spagnuolo A."/>
            <person name="Stainier D."/>
            <person name="Suzuki M.M."/>
            <person name="Tassy O."/>
            <person name="Takatori N."/>
            <person name="Tokuoka M."/>
            <person name="Yagi K."/>
            <person name="Yoshizaki F."/>
            <person name="Wada S."/>
            <person name="Zhang C."/>
            <person name="Hyatt P.D."/>
            <person name="Larimer F."/>
            <person name="Detter C."/>
            <person name="Doggett N."/>
            <person name="Glavina T."/>
            <person name="Hawkins T."/>
            <person name="Richardson P."/>
            <person name="Lucas S."/>
            <person name="Kohara Y."/>
            <person name="Levine M."/>
            <person name="Satoh N."/>
            <person name="Rokhsar D.S."/>
        </authorList>
    </citation>
    <scope>NUCLEOTIDE SEQUENCE [LARGE SCALE GENOMIC DNA]</scope>
</reference>
<organism evidence="1 2">
    <name type="scientific">Ciona intestinalis</name>
    <name type="common">Transparent sea squirt</name>
    <name type="synonym">Ascidia intestinalis</name>
    <dbReference type="NCBI Taxonomy" id="7719"/>
    <lineage>
        <taxon>Eukaryota</taxon>
        <taxon>Metazoa</taxon>
        <taxon>Chordata</taxon>
        <taxon>Tunicata</taxon>
        <taxon>Ascidiacea</taxon>
        <taxon>Phlebobranchia</taxon>
        <taxon>Cionidae</taxon>
        <taxon>Ciona</taxon>
    </lineage>
</organism>
<dbReference type="AlphaFoldDB" id="H2XNT2"/>
<dbReference type="InParanoid" id="H2XNT2"/>
<dbReference type="Ensembl" id="ENSCINT00000032800.1">
    <property type="protein sequence ID" value="ENSCINP00000031315.1"/>
    <property type="gene ID" value="ENSCING00000024644.1"/>
</dbReference>
<accession>H2XNT2</accession>
<dbReference type="HOGENOM" id="CLU_3426836_0_0_1"/>
<evidence type="ECO:0000313" key="1">
    <source>
        <dbReference type="Ensembl" id="ENSCINP00000031315.1"/>
    </source>
</evidence>
<name>H2XNT2_CIOIN</name>
<keyword evidence="2" id="KW-1185">Reference proteome</keyword>
<protein>
    <submittedName>
        <fullName evidence="1">Uncharacterized protein</fullName>
    </submittedName>
</protein>
<evidence type="ECO:0000313" key="2">
    <source>
        <dbReference type="Proteomes" id="UP000008144"/>
    </source>
</evidence>